<keyword evidence="3" id="KW-1185">Reference proteome</keyword>
<protein>
    <submittedName>
        <fullName evidence="2">Uncharacterized protein</fullName>
    </submittedName>
</protein>
<sequence length="36" mass="4197">MHEAKEQQLVQETEEQKQIQDQCGGGPFDMSLLTRY</sequence>
<dbReference type="EMBL" id="LXQA010072167">
    <property type="protein sequence ID" value="MCI09310.1"/>
    <property type="molecule type" value="Genomic_DNA"/>
</dbReference>
<comment type="caution">
    <text evidence="2">The sequence shown here is derived from an EMBL/GenBank/DDBJ whole genome shotgun (WGS) entry which is preliminary data.</text>
</comment>
<reference evidence="2 3" key="1">
    <citation type="journal article" date="2018" name="Front. Plant Sci.">
        <title>Red Clover (Trifolium pratense) and Zigzag Clover (T. medium) - A Picture of Genomic Similarities and Differences.</title>
        <authorList>
            <person name="Dluhosova J."/>
            <person name="Istvanek J."/>
            <person name="Nedelnik J."/>
            <person name="Repkova J."/>
        </authorList>
    </citation>
    <scope>NUCLEOTIDE SEQUENCE [LARGE SCALE GENOMIC DNA]</scope>
    <source>
        <strain evidence="3">cv. 10/8</strain>
        <tissue evidence="2">Leaf</tissue>
    </source>
</reference>
<proteinExistence type="predicted"/>
<accession>A0A392PCW9</accession>
<evidence type="ECO:0000313" key="3">
    <source>
        <dbReference type="Proteomes" id="UP000265520"/>
    </source>
</evidence>
<dbReference type="Proteomes" id="UP000265520">
    <property type="component" value="Unassembled WGS sequence"/>
</dbReference>
<feature type="region of interest" description="Disordered" evidence="1">
    <location>
        <begin position="1"/>
        <end position="36"/>
    </location>
</feature>
<evidence type="ECO:0000256" key="1">
    <source>
        <dbReference type="SAM" id="MobiDB-lite"/>
    </source>
</evidence>
<feature type="non-terminal residue" evidence="2">
    <location>
        <position position="36"/>
    </location>
</feature>
<dbReference type="AlphaFoldDB" id="A0A392PCW9"/>
<organism evidence="2 3">
    <name type="scientific">Trifolium medium</name>
    <dbReference type="NCBI Taxonomy" id="97028"/>
    <lineage>
        <taxon>Eukaryota</taxon>
        <taxon>Viridiplantae</taxon>
        <taxon>Streptophyta</taxon>
        <taxon>Embryophyta</taxon>
        <taxon>Tracheophyta</taxon>
        <taxon>Spermatophyta</taxon>
        <taxon>Magnoliopsida</taxon>
        <taxon>eudicotyledons</taxon>
        <taxon>Gunneridae</taxon>
        <taxon>Pentapetalae</taxon>
        <taxon>rosids</taxon>
        <taxon>fabids</taxon>
        <taxon>Fabales</taxon>
        <taxon>Fabaceae</taxon>
        <taxon>Papilionoideae</taxon>
        <taxon>50 kb inversion clade</taxon>
        <taxon>NPAAA clade</taxon>
        <taxon>Hologalegina</taxon>
        <taxon>IRL clade</taxon>
        <taxon>Trifolieae</taxon>
        <taxon>Trifolium</taxon>
    </lineage>
</organism>
<name>A0A392PCW9_9FABA</name>
<evidence type="ECO:0000313" key="2">
    <source>
        <dbReference type="EMBL" id="MCI09310.1"/>
    </source>
</evidence>